<accession>A0A451FMH1</accession>
<keyword evidence="7 9" id="KW-0472">Membrane</keyword>
<feature type="transmembrane region" description="Helical" evidence="9">
    <location>
        <begin position="78"/>
        <end position="103"/>
    </location>
</feature>
<evidence type="ECO:0000256" key="5">
    <source>
        <dbReference type="ARBA" id="ARBA00022836"/>
    </source>
</evidence>
<evidence type="ECO:0000256" key="8">
    <source>
        <dbReference type="ARBA" id="ARBA00032768"/>
    </source>
</evidence>
<dbReference type="InterPro" id="IPR022980">
    <property type="entry name" value="PSI_suXI"/>
</dbReference>
<evidence type="ECO:0000256" key="2">
    <source>
        <dbReference type="ARBA" id="ARBA00008820"/>
    </source>
</evidence>
<keyword evidence="5" id="KW-0603">Photosystem I</keyword>
<evidence type="ECO:0000256" key="3">
    <source>
        <dbReference type="ARBA" id="ARBA00022531"/>
    </source>
</evidence>
<feature type="transmembrane region" description="Helical" evidence="9">
    <location>
        <begin position="152"/>
        <end position="172"/>
    </location>
</feature>
<dbReference type="Pfam" id="PF02605">
    <property type="entry name" value="PsaL"/>
    <property type="match status" value="1"/>
</dbReference>
<dbReference type="InterPro" id="IPR003757">
    <property type="entry name" value="PSI_PsaL"/>
</dbReference>
<organism evidence="11">
    <name type="scientific">Eustigmatophyceae sp. Chic 10/23 P-6w</name>
    <dbReference type="NCBI Taxonomy" id="1446905"/>
    <lineage>
        <taxon>Eukaryota</taxon>
        <taxon>Sar</taxon>
        <taxon>Stramenopiles</taxon>
        <taxon>Ochrophyta</taxon>
        <taxon>Eustigmatophyceae</taxon>
    </lineage>
</organism>
<keyword evidence="3" id="KW-0602">Photosynthesis</keyword>
<keyword evidence="4 9" id="KW-0812">Transmembrane</keyword>
<evidence type="ECO:0000256" key="6">
    <source>
        <dbReference type="ARBA" id="ARBA00022989"/>
    </source>
</evidence>
<protein>
    <recommendedName>
        <fullName evidence="8">PSI subunit V</fullName>
    </recommendedName>
</protein>
<evidence type="ECO:0000256" key="9">
    <source>
        <dbReference type="SAM" id="Phobius"/>
    </source>
</evidence>
<evidence type="ECO:0000259" key="10">
    <source>
        <dbReference type="Pfam" id="PF02605"/>
    </source>
</evidence>
<proteinExistence type="inferred from homology"/>
<evidence type="ECO:0000256" key="4">
    <source>
        <dbReference type="ARBA" id="ARBA00022692"/>
    </source>
</evidence>
<dbReference type="Gene3D" id="1.20.1240.10">
    <property type="entry name" value="Photosystem I PsaL, reaction centre subunit XI"/>
    <property type="match status" value="1"/>
</dbReference>
<reference evidence="11" key="1">
    <citation type="journal article" date="2019" name="Genome Biol. Evol.">
        <title>Plastid Genomes and Proteins Illuminate the Evolution of Eustigmatophyte Algae and Their Bacterial Endosymbionts.</title>
        <authorList>
            <person name="Sevcikova T."/>
            <person name="Yurchenko T."/>
            <person name="Fawley K.P."/>
            <person name="Amaral R."/>
            <person name="Strnad H."/>
            <person name="Santos L.M."/>
            <person name="Fawley M.W."/>
            <person name="Elias M."/>
        </authorList>
    </citation>
    <scope>NUCLEOTIDE SEQUENCE</scope>
</reference>
<comment type="subcellular location">
    <subcellularLocation>
        <location evidence="1">Membrane</location>
        <topology evidence="1">Multi-pass membrane protein</topology>
    </subcellularLocation>
</comment>
<dbReference type="AlphaFoldDB" id="A0A451FMH1"/>
<gene>
    <name evidence="11" type="primary">psaL</name>
</gene>
<sequence>MVSFIKPYALDPFVGHLATPITTSAFTRAYLRLLPAYRPNLTPLTRGTEIGFTHGYFLFGPFYGYGPLRPADILHSQAIVPLSAALLATIVLVVILTVALSIYGRVTHEIYEGALLVQILNRKAKTEKTKVFLDGQDELKTVVGWQKFAQGFLRGGVIGSITAAALVYGYAINSSLLDSSFL</sequence>
<dbReference type="GO" id="GO:0009538">
    <property type="term" value="C:photosystem I reaction center"/>
    <property type="evidence" value="ECO:0007669"/>
    <property type="project" value="InterPro"/>
</dbReference>
<feature type="domain" description="Photosystem I PsaL reaction centre subunit XI" evidence="10">
    <location>
        <begin position="5"/>
        <end position="167"/>
    </location>
</feature>
<dbReference type="GeneID" id="38947709"/>
<dbReference type="GO" id="GO:0015979">
    <property type="term" value="P:photosynthesis"/>
    <property type="evidence" value="ECO:0007669"/>
    <property type="project" value="UniProtKB-KW"/>
</dbReference>
<dbReference type="PANTHER" id="PTHR34803:SF2">
    <property type="entry name" value="PHOTOSYSTEM I REACTION CENTER SUBUNIT XI, CHLOROPLASTIC"/>
    <property type="match status" value="1"/>
</dbReference>
<evidence type="ECO:0000313" key="11">
    <source>
        <dbReference type="EMBL" id="QAA11602.1"/>
    </source>
</evidence>
<dbReference type="InterPro" id="IPR036592">
    <property type="entry name" value="PSI_PsaL_sf"/>
</dbReference>
<evidence type="ECO:0000256" key="7">
    <source>
        <dbReference type="ARBA" id="ARBA00023136"/>
    </source>
</evidence>
<evidence type="ECO:0000256" key="1">
    <source>
        <dbReference type="ARBA" id="ARBA00004141"/>
    </source>
</evidence>
<geneLocation type="plastid" evidence="11"/>
<dbReference type="PANTHER" id="PTHR34803">
    <property type="entry name" value="PHOTOSYSTEM I REACTION CENTER SUBUNIT XI, CHLOROPLASTIC"/>
    <property type="match status" value="1"/>
</dbReference>
<dbReference type="SUPFAM" id="SSF81568">
    <property type="entry name" value="Photosystem I reaction center subunit XI, PsaL"/>
    <property type="match status" value="1"/>
</dbReference>
<name>A0A451FMH1_9STRA</name>
<dbReference type="EMBL" id="MK281454">
    <property type="protein sequence ID" value="QAA11602.1"/>
    <property type="molecule type" value="Genomic_DNA"/>
</dbReference>
<keyword evidence="11" id="KW-0934">Plastid</keyword>
<dbReference type="RefSeq" id="YP_009550672.1">
    <property type="nucleotide sequence ID" value="NC_040296.1"/>
</dbReference>
<comment type="similarity">
    <text evidence="2">Belongs to the PsaL family.</text>
</comment>
<keyword evidence="6 9" id="KW-1133">Transmembrane helix</keyword>